<evidence type="ECO:0000313" key="1">
    <source>
        <dbReference type="EMBL" id="KJV78494.1"/>
    </source>
</evidence>
<reference evidence="1 2" key="1">
    <citation type="submission" date="2015-01" db="EMBL/GenBank/DDBJ databases">
        <title>Genome Sequencing of Rickettsiales.</title>
        <authorList>
            <person name="Daugherty S.C."/>
            <person name="Su Q."/>
            <person name="Abolude K."/>
            <person name="Beier-Sexton M."/>
            <person name="Carlyon J.A."/>
            <person name="Carter R."/>
            <person name="Day N.P."/>
            <person name="Dumler S.J."/>
            <person name="Dyachenko V."/>
            <person name="Godinez A."/>
            <person name="Kurtti T.J."/>
            <person name="Lichay M."/>
            <person name="Mullins K.E."/>
            <person name="Ott S."/>
            <person name="Pappas-Brown V."/>
            <person name="Paris D.H."/>
            <person name="Patel P."/>
            <person name="Richards A.L."/>
            <person name="Sadzewicz L."/>
            <person name="Sears K."/>
            <person name="Seidman D."/>
            <person name="Sengamalay N."/>
            <person name="Stenos J."/>
            <person name="Tallon L.J."/>
            <person name="Vincent G."/>
            <person name="Fraser C.M."/>
            <person name="Munderloh U."/>
            <person name="Dunning-Hotopp J.C."/>
        </authorList>
    </citation>
    <scope>NUCLEOTIDE SEQUENCE [LARGE SCALE GENOMIC DNA]</scope>
    <source>
        <strain evidence="1 2">Ect</strain>
    </source>
</reference>
<accession>A0A0F3PGX5</accession>
<comment type="caution">
    <text evidence="1">The sequence shown here is derived from an EMBL/GenBank/DDBJ whole genome shotgun (WGS) entry which is preliminary data.</text>
</comment>
<name>A0A0F3PGX5_RICRH</name>
<proteinExistence type="predicted"/>
<dbReference type="EMBL" id="LAOC01000001">
    <property type="protein sequence ID" value="KJV78494.1"/>
    <property type="molecule type" value="Genomic_DNA"/>
</dbReference>
<sequence>MCSIIAVIPWLDHGIQKITKNTNISIFNWIPRLLSRGMTI</sequence>
<protein>
    <submittedName>
        <fullName evidence="1">Putative ampG</fullName>
    </submittedName>
</protein>
<gene>
    <name evidence="1" type="ORF">RMAECT_1570</name>
</gene>
<dbReference type="Proteomes" id="UP000033591">
    <property type="component" value="Unassembled WGS sequence"/>
</dbReference>
<dbReference type="AlphaFoldDB" id="A0A0F3PGX5"/>
<dbReference type="PATRIC" id="fig|1359199.3.peg.1554"/>
<evidence type="ECO:0000313" key="2">
    <source>
        <dbReference type="Proteomes" id="UP000033591"/>
    </source>
</evidence>
<organism evidence="1 2">
    <name type="scientific">Rickettsia rhipicephali str. Ect</name>
    <dbReference type="NCBI Taxonomy" id="1359199"/>
    <lineage>
        <taxon>Bacteria</taxon>
        <taxon>Pseudomonadati</taxon>
        <taxon>Pseudomonadota</taxon>
        <taxon>Alphaproteobacteria</taxon>
        <taxon>Rickettsiales</taxon>
        <taxon>Rickettsiaceae</taxon>
        <taxon>Rickettsieae</taxon>
        <taxon>Rickettsia</taxon>
        <taxon>spotted fever group</taxon>
    </lineage>
</organism>